<dbReference type="GO" id="GO:0005737">
    <property type="term" value="C:cytoplasm"/>
    <property type="evidence" value="ECO:0007669"/>
    <property type="project" value="TreeGrafter"/>
</dbReference>
<evidence type="ECO:0000313" key="10">
    <source>
        <dbReference type="Proteomes" id="UP000758603"/>
    </source>
</evidence>
<dbReference type="SUPFAM" id="SSF51735">
    <property type="entry name" value="NAD(P)-binding Rossmann-fold domains"/>
    <property type="match status" value="1"/>
</dbReference>
<evidence type="ECO:0000313" key="9">
    <source>
        <dbReference type="EMBL" id="KAH6643462.1"/>
    </source>
</evidence>
<dbReference type="Gene3D" id="3.40.50.720">
    <property type="entry name" value="NAD(P)-binding Rossmann-like Domain"/>
    <property type="match status" value="1"/>
</dbReference>
<dbReference type="InterPro" id="IPR011032">
    <property type="entry name" value="GroES-like_sf"/>
</dbReference>
<dbReference type="GO" id="GO:0004022">
    <property type="term" value="F:alcohol dehydrogenase (NAD+) activity"/>
    <property type="evidence" value="ECO:0007669"/>
    <property type="project" value="TreeGrafter"/>
</dbReference>
<evidence type="ECO:0000256" key="1">
    <source>
        <dbReference type="ARBA" id="ARBA00001947"/>
    </source>
</evidence>
<dbReference type="InterPro" id="IPR036291">
    <property type="entry name" value="NAD(P)-bd_dom_sf"/>
</dbReference>
<dbReference type="PANTHER" id="PTHR42940">
    <property type="entry name" value="ALCOHOL DEHYDROGENASE 1-RELATED"/>
    <property type="match status" value="1"/>
</dbReference>
<dbReference type="EMBL" id="JAGPXC010000013">
    <property type="protein sequence ID" value="KAH6643462.1"/>
    <property type="molecule type" value="Genomic_DNA"/>
</dbReference>
<evidence type="ECO:0000259" key="8">
    <source>
        <dbReference type="Pfam" id="PF08240"/>
    </source>
</evidence>
<evidence type="ECO:0000256" key="4">
    <source>
        <dbReference type="ARBA" id="ARBA00022833"/>
    </source>
</evidence>
<dbReference type="Pfam" id="PF00107">
    <property type="entry name" value="ADH_zinc_N"/>
    <property type="match status" value="1"/>
</dbReference>
<dbReference type="GO" id="GO:0046872">
    <property type="term" value="F:metal ion binding"/>
    <property type="evidence" value="ECO:0007669"/>
    <property type="project" value="UniProtKB-KW"/>
</dbReference>
<keyword evidence="5" id="KW-0560">Oxidoreductase</keyword>
<evidence type="ECO:0000256" key="6">
    <source>
        <dbReference type="ARBA" id="ARBA00023027"/>
    </source>
</evidence>
<keyword evidence="3" id="KW-0479">Metal-binding</keyword>
<sequence length="246" mass="25807">MVSPGKFGTKLPVTGSHEGSGIVTSVGSDVPNFNLGDRVMCGLPLHPCGACHDCLGSEEGRRQYCAKVEGHVGVHMNVCFAEYVKVDSRSTTPLPDQVSFLSAALACAGRTVWRSVLQAELKPGQWLAIVGSGRGLGHLGIQFAKKATDLEVIAIDARDEGLDYSKENGADVVMDARKGKANAVAEVQHVTGGDGVDATVVLSDAGDSAAVGCAVTRMHSTLVQVAQPDEVKIRSSSVIFESREVF</sequence>
<evidence type="ECO:0000256" key="3">
    <source>
        <dbReference type="ARBA" id="ARBA00022723"/>
    </source>
</evidence>
<dbReference type="InterPro" id="IPR013149">
    <property type="entry name" value="ADH-like_C"/>
</dbReference>
<evidence type="ECO:0000256" key="2">
    <source>
        <dbReference type="ARBA" id="ARBA00008072"/>
    </source>
</evidence>
<accession>A0A9P8RIC0</accession>
<feature type="domain" description="Alcohol dehydrogenase-like N-terminal" evidence="8">
    <location>
        <begin position="5"/>
        <end position="96"/>
    </location>
</feature>
<protein>
    <submittedName>
        <fullName evidence="9">Chaperonin 10-like protein</fullName>
    </submittedName>
</protein>
<dbReference type="GeneID" id="70137580"/>
<dbReference type="AlphaFoldDB" id="A0A9P8RIC0"/>
<evidence type="ECO:0000256" key="5">
    <source>
        <dbReference type="ARBA" id="ARBA00023002"/>
    </source>
</evidence>
<proteinExistence type="inferred from homology"/>
<keyword evidence="4" id="KW-0862">Zinc</keyword>
<dbReference type="OrthoDB" id="256333at2759"/>
<evidence type="ECO:0000259" key="7">
    <source>
        <dbReference type="Pfam" id="PF00107"/>
    </source>
</evidence>
<dbReference type="Proteomes" id="UP000758603">
    <property type="component" value="Unassembled WGS sequence"/>
</dbReference>
<comment type="caution">
    <text evidence="9">The sequence shown here is derived from an EMBL/GenBank/DDBJ whole genome shotgun (WGS) entry which is preliminary data.</text>
</comment>
<reference evidence="9" key="1">
    <citation type="journal article" date="2021" name="Nat. Commun.">
        <title>Genetic determinants of endophytism in the Arabidopsis root mycobiome.</title>
        <authorList>
            <person name="Mesny F."/>
            <person name="Miyauchi S."/>
            <person name="Thiergart T."/>
            <person name="Pickel B."/>
            <person name="Atanasova L."/>
            <person name="Karlsson M."/>
            <person name="Huettel B."/>
            <person name="Barry K.W."/>
            <person name="Haridas S."/>
            <person name="Chen C."/>
            <person name="Bauer D."/>
            <person name="Andreopoulos W."/>
            <person name="Pangilinan J."/>
            <person name="LaButti K."/>
            <person name="Riley R."/>
            <person name="Lipzen A."/>
            <person name="Clum A."/>
            <person name="Drula E."/>
            <person name="Henrissat B."/>
            <person name="Kohler A."/>
            <person name="Grigoriev I.V."/>
            <person name="Martin F.M."/>
            <person name="Hacquard S."/>
        </authorList>
    </citation>
    <scope>NUCLEOTIDE SEQUENCE</scope>
    <source>
        <strain evidence="9">MPI-SDFR-AT-0073</strain>
    </source>
</reference>
<gene>
    <name evidence="9" type="ORF">BKA67DRAFT_671146</name>
</gene>
<keyword evidence="6" id="KW-0520">NAD</keyword>
<feature type="domain" description="Alcohol dehydrogenase-like C-terminal" evidence="7">
    <location>
        <begin position="135"/>
        <end position="245"/>
    </location>
</feature>
<comment type="similarity">
    <text evidence="2">Belongs to the zinc-containing alcohol dehydrogenase family.</text>
</comment>
<dbReference type="Pfam" id="PF08240">
    <property type="entry name" value="ADH_N"/>
    <property type="match status" value="1"/>
</dbReference>
<keyword evidence="10" id="KW-1185">Reference proteome</keyword>
<dbReference type="Gene3D" id="3.90.180.10">
    <property type="entry name" value="Medium-chain alcohol dehydrogenases, catalytic domain"/>
    <property type="match status" value="1"/>
</dbReference>
<dbReference type="InterPro" id="IPR013154">
    <property type="entry name" value="ADH-like_N"/>
</dbReference>
<dbReference type="FunFam" id="3.40.50.720:FF:000039">
    <property type="entry name" value="Alcohol dehydrogenase AdhP"/>
    <property type="match status" value="1"/>
</dbReference>
<dbReference type="SUPFAM" id="SSF50129">
    <property type="entry name" value="GroES-like"/>
    <property type="match status" value="1"/>
</dbReference>
<organism evidence="9 10">
    <name type="scientific">Truncatella angustata</name>
    <dbReference type="NCBI Taxonomy" id="152316"/>
    <lineage>
        <taxon>Eukaryota</taxon>
        <taxon>Fungi</taxon>
        <taxon>Dikarya</taxon>
        <taxon>Ascomycota</taxon>
        <taxon>Pezizomycotina</taxon>
        <taxon>Sordariomycetes</taxon>
        <taxon>Xylariomycetidae</taxon>
        <taxon>Amphisphaeriales</taxon>
        <taxon>Sporocadaceae</taxon>
        <taxon>Truncatella</taxon>
    </lineage>
</organism>
<dbReference type="PANTHER" id="PTHR42940:SF8">
    <property type="entry name" value="VACUOLAR PROTEIN SORTING-ASSOCIATED PROTEIN 11"/>
    <property type="match status" value="1"/>
</dbReference>
<comment type="cofactor">
    <cofactor evidence="1">
        <name>Zn(2+)</name>
        <dbReference type="ChEBI" id="CHEBI:29105"/>
    </cofactor>
</comment>
<dbReference type="RefSeq" id="XP_045951392.1">
    <property type="nucleotide sequence ID" value="XM_046108689.1"/>
</dbReference>
<name>A0A9P8RIC0_9PEZI</name>